<dbReference type="EMBL" id="LARY01000001">
    <property type="protein sequence ID" value="RDX02941.1"/>
    <property type="molecule type" value="Genomic_DNA"/>
</dbReference>
<dbReference type="RefSeq" id="WP_115752632.1">
    <property type="nucleotide sequence ID" value="NZ_LARY01000001.1"/>
</dbReference>
<comment type="caution">
    <text evidence="1">The sequence shown here is derived from an EMBL/GenBank/DDBJ whole genome shotgun (WGS) entry which is preliminary data.</text>
</comment>
<protein>
    <submittedName>
        <fullName evidence="1">Uncharacterized protein</fullName>
    </submittedName>
</protein>
<name>A0A3D8TVB0_9LIST</name>
<dbReference type="AlphaFoldDB" id="A0A3D8TVB0"/>
<proteinExistence type="predicted"/>
<evidence type="ECO:0000313" key="1">
    <source>
        <dbReference type="EMBL" id="RDX02941.1"/>
    </source>
</evidence>
<sequence>MFTVENLKTFLGGEKYYIRESSEGIEVRTKAKGIVDQENGYFLKEEKSVFNLFRISRDSRYKILMLQNIGLAIFYLGVRAKLSNINYPQIGDIHNIQEAEEVLNSNGLESYSLLSLSPSSVCLYQKGSMFIVSYVNENNKEFLISDDNPTFTLGVRVLANYTLIYDSFKKYIKICDIDIDYNSKDYDTVIRDLFDIEE</sequence>
<dbReference type="Proteomes" id="UP000257055">
    <property type="component" value="Unassembled WGS sequence"/>
</dbReference>
<reference evidence="2" key="1">
    <citation type="submission" date="2015-04" db="EMBL/GenBank/DDBJ databases">
        <authorList>
            <person name="Schardt J."/>
            <person name="Mueller-Herbst S."/>
            <person name="Scherer S."/>
            <person name="Huptas C."/>
        </authorList>
    </citation>
    <scope>NUCLEOTIDE SEQUENCE [LARGE SCALE GENOMIC DNA]</scope>
    <source>
        <strain evidence="2">Kiel-L1</strain>
    </source>
</reference>
<evidence type="ECO:0000313" key="2">
    <source>
        <dbReference type="Proteomes" id="UP000257055"/>
    </source>
</evidence>
<gene>
    <name evidence="1" type="ORF">UR08_05445</name>
</gene>
<keyword evidence="2" id="KW-1185">Reference proteome</keyword>
<accession>A0A3D8TVB0</accession>
<organism evidence="1 2">
    <name type="scientific">Listeria kieliensis</name>
    <dbReference type="NCBI Taxonomy" id="1621700"/>
    <lineage>
        <taxon>Bacteria</taxon>
        <taxon>Bacillati</taxon>
        <taxon>Bacillota</taxon>
        <taxon>Bacilli</taxon>
        <taxon>Bacillales</taxon>
        <taxon>Listeriaceae</taxon>
        <taxon>Listeria</taxon>
    </lineage>
</organism>